<proteinExistence type="predicted"/>
<comment type="caution">
    <text evidence="1">The sequence shown here is derived from an EMBL/GenBank/DDBJ whole genome shotgun (WGS) entry which is preliminary data.</text>
</comment>
<accession>A0AAD7S2C9</accession>
<dbReference type="EMBL" id="JAINUG010000126">
    <property type="protein sequence ID" value="KAJ8394462.1"/>
    <property type="molecule type" value="Genomic_DNA"/>
</dbReference>
<dbReference type="Proteomes" id="UP001221898">
    <property type="component" value="Unassembled WGS sequence"/>
</dbReference>
<sequence length="91" mass="10368">MTSRQIGRIAPSPTSHVAELVQRSRACSQAQCETVKHPVRHAYVTPSERERRSSCRRFNWCPADLAKTSDLHTAVKSIRLSVERYIKSSCR</sequence>
<evidence type="ECO:0000313" key="1">
    <source>
        <dbReference type="EMBL" id="KAJ8394462.1"/>
    </source>
</evidence>
<name>A0AAD7S2C9_9TELE</name>
<evidence type="ECO:0000313" key="2">
    <source>
        <dbReference type="Proteomes" id="UP001221898"/>
    </source>
</evidence>
<dbReference type="AlphaFoldDB" id="A0AAD7S2C9"/>
<organism evidence="1 2">
    <name type="scientific">Aldrovandia affinis</name>
    <dbReference type="NCBI Taxonomy" id="143900"/>
    <lineage>
        <taxon>Eukaryota</taxon>
        <taxon>Metazoa</taxon>
        <taxon>Chordata</taxon>
        <taxon>Craniata</taxon>
        <taxon>Vertebrata</taxon>
        <taxon>Euteleostomi</taxon>
        <taxon>Actinopterygii</taxon>
        <taxon>Neopterygii</taxon>
        <taxon>Teleostei</taxon>
        <taxon>Notacanthiformes</taxon>
        <taxon>Halosauridae</taxon>
        <taxon>Aldrovandia</taxon>
    </lineage>
</organism>
<keyword evidence="2" id="KW-1185">Reference proteome</keyword>
<reference evidence="1" key="1">
    <citation type="journal article" date="2023" name="Science">
        <title>Genome structures resolve the early diversification of teleost fishes.</title>
        <authorList>
            <person name="Parey E."/>
            <person name="Louis A."/>
            <person name="Montfort J."/>
            <person name="Bouchez O."/>
            <person name="Roques C."/>
            <person name="Iampietro C."/>
            <person name="Lluch J."/>
            <person name="Castinel A."/>
            <person name="Donnadieu C."/>
            <person name="Desvignes T."/>
            <person name="Floi Bucao C."/>
            <person name="Jouanno E."/>
            <person name="Wen M."/>
            <person name="Mejri S."/>
            <person name="Dirks R."/>
            <person name="Jansen H."/>
            <person name="Henkel C."/>
            <person name="Chen W.J."/>
            <person name="Zahm M."/>
            <person name="Cabau C."/>
            <person name="Klopp C."/>
            <person name="Thompson A.W."/>
            <person name="Robinson-Rechavi M."/>
            <person name="Braasch I."/>
            <person name="Lecointre G."/>
            <person name="Bobe J."/>
            <person name="Postlethwait J.H."/>
            <person name="Berthelot C."/>
            <person name="Roest Crollius H."/>
            <person name="Guiguen Y."/>
        </authorList>
    </citation>
    <scope>NUCLEOTIDE SEQUENCE</scope>
    <source>
        <strain evidence="1">NC1722</strain>
    </source>
</reference>
<protein>
    <submittedName>
        <fullName evidence="1">Uncharacterized protein</fullName>
    </submittedName>
</protein>
<gene>
    <name evidence="1" type="ORF">AAFF_G00046730</name>
</gene>